<keyword evidence="1" id="KW-0732">Signal</keyword>
<reference evidence="2" key="1">
    <citation type="submission" date="2022-08" db="UniProtKB">
        <authorList>
            <consortium name="EnsemblMetazoa"/>
        </authorList>
    </citation>
    <scope>IDENTIFICATION</scope>
    <source>
        <strain evidence="2">05x7-T-G4-1.051#20</strain>
    </source>
</reference>
<keyword evidence="3" id="KW-1185">Reference proteome</keyword>
<protein>
    <recommendedName>
        <fullName evidence="4">Astakine</fullName>
    </recommendedName>
</protein>
<organism evidence="2 3">
    <name type="scientific">Magallana gigas</name>
    <name type="common">Pacific oyster</name>
    <name type="synonym">Crassostrea gigas</name>
    <dbReference type="NCBI Taxonomy" id="29159"/>
    <lineage>
        <taxon>Eukaryota</taxon>
        <taxon>Metazoa</taxon>
        <taxon>Spiralia</taxon>
        <taxon>Lophotrochozoa</taxon>
        <taxon>Mollusca</taxon>
        <taxon>Bivalvia</taxon>
        <taxon>Autobranchia</taxon>
        <taxon>Pteriomorphia</taxon>
        <taxon>Ostreida</taxon>
        <taxon>Ostreoidea</taxon>
        <taxon>Ostreidae</taxon>
        <taxon>Magallana</taxon>
    </lineage>
</organism>
<evidence type="ECO:0000256" key="1">
    <source>
        <dbReference type="SAM" id="SignalP"/>
    </source>
</evidence>
<accession>A0A8W8MG76</accession>
<evidence type="ECO:0000313" key="2">
    <source>
        <dbReference type="EnsemblMetazoa" id="G32630.2:cds"/>
    </source>
</evidence>
<feature type="chain" id="PRO_5036460002" description="Astakine" evidence="1">
    <location>
        <begin position="28"/>
        <end position="142"/>
    </location>
</feature>
<dbReference type="Proteomes" id="UP000005408">
    <property type="component" value="Unassembled WGS sequence"/>
</dbReference>
<evidence type="ECO:0000313" key="3">
    <source>
        <dbReference type="Proteomes" id="UP000005408"/>
    </source>
</evidence>
<dbReference type="AlphaFoldDB" id="A0A8W8MG76"/>
<proteinExistence type="predicted"/>
<evidence type="ECO:0008006" key="4">
    <source>
        <dbReference type="Google" id="ProtNLM"/>
    </source>
</evidence>
<feature type="signal peptide" evidence="1">
    <location>
        <begin position="1"/>
        <end position="27"/>
    </location>
</feature>
<sequence length="142" mass="15914">MFMFIIPHTLCSFSFQTIVCFLYTVQSKTVPVKDKLCHSSSECAKDSCCRDETGRLVDPSGLFDHVGPITDVLNGTCVPLHAQFDENCGEFCPCDLSQGLVCYRTVTDNEFSPSVCRPKDVVSKWTNEFLDCWNDPKCVLPL</sequence>
<name>A0A8W8MG76_MAGGI</name>
<dbReference type="EnsemblMetazoa" id="G32630.2">
    <property type="protein sequence ID" value="G32630.2:cds"/>
    <property type="gene ID" value="G32630"/>
</dbReference>